<feature type="region of interest" description="Disordered" evidence="1">
    <location>
        <begin position="214"/>
        <end position="466"/>
    </location>
</feature>
<keyword evidence="3" id="KW-1185">Reference proteome</keyword>
<feature type="compositionally biased region" description="Basic and acidic residues" evidence="1">
    <location>
        <begin position="603"/>
        <end position="616"/>
    </location>
</feature>
<dbReference type="Proteomes" id="UP000076727">
    <property type="component" value="Unassembled WGS sequence"/>
</dbReference>
<feature type="region of interest" description="Disordered" evidence="1">
    <location>
        <begin position="1"/>
        <end position="116"/>
    </location>
</feature>
<feature type="compositionally biased region" description="Low complexity" evidence="1">
    <location>
        <begin position="85"/>
        <end position="96"/>
    </location>
</feature>
<sequence length="627" mass="68120">MTSSAYHGQYSQRQGPSAAPRANGQRVKPDVRNGHTQYSQPPPNRARSLSQPYFLDPPNKTDRVAGSPASPPMTNGNMATRIPMSRGRTSTGSNSSYAQNSVHDSASRMDEGSELRPVDEGYETFPMRSTLRMPRHKASELFDEAPPFSSSTSSHFQPEDDVLGRVSSDSEERPFEHWYRGDVSRNGGVGELRVGRRTEMLDIANYGHTFRNASSRVMHNGYQRSRSNSRSRDATSPYGRRQRAESVSAVGHSALLDEDELAPHDTVMDEQPPTDPESDGYEEPADPYEHHPDGTASSPALALDTSQNGTSITLRHRPGQTSQSRIPTPSSHRQGSVESHTPMPTNVSRNVSAPGTPTSASVTPRTRQGLPRSQTQPLQSSQRQKTPASSTLPTTAKRRAASPAASSSLNGAKKPKTNSKPPSSMPKKVNKEENRRSIGQYPTPDGDDVMDAIPSWTQPVPSTGNWDDVVLPVVARKRGLEDHYATADGSPKPPQKRGSEVFEPAPGTFGFDHTKIRRRPDANAEAIPMDEFGQKVGEDQEKQDIVDEQPTAQFPATPNPPGPGLGRSRSRPSPPPSPPPFAHYTNAQPTPIPAQPQFLPHGVDVREDKAGAHDDDGAGGCCKCVIM</sequence>
<feature type="region of interest" description="Disordered" evidence="1">
    <location>
        <begin position="145"/>
        <end position="169"/>
    </location>
</feature>
<dbReference type="AlphaFoldDB" id="A0A165QL31"/>
<accession>A0A165QL31</accession>
<dbReference type="STRING" id="1314783.A0A165QL31"/>
<feature type="compositionally biased region" description="Acidic residues" evidence="1">
    <location>
        <begin position="276"/>
        <end position="286"/>
    </location>
</feature>
<feature type="compositionally biased region" description="Basic and acidic residues" evidence="1">
    <location>
        <begin position="532"/>
        <end position="545"/>
    </location>
</feature>
<feature type="compositionally biased region" description="Basic and acidic residues" evidence="1">
    <location>
        <begin position="105"/>
        <end position="116"/>
    </location>
</feature>
<feature type="compositionally biased region" description="Polar residues" evidence="1">
    <location>
        <begin position="304"/>
        <end position="394"/>
    </location>
</feature>
<evidence type="ECO:0000256" key="1">
    <source>
        <dbReference type="SAM" id="MobiDB-lite"/>
    </source>
</evidence>
<feature type="region of interest" description="Disordered" evidence="1">
    <location>
        <begin position="482"/>
        <end position="619"/>
    </location>
</feature>
<evidence type="ECO:0000313" key="3">
    <source>
        <dbReference type="Proteomes" id="UP000076727"/>
    </source>
</evidence>
<feature type="compositionally biased region" description="Pro residues" evidence="1">
    <location>
        <begin position="572"/>
        <end position="581"/>
    </location>
</feature>
<feature type="compositionally biased region" description="Low complexity" evidence="1">
    <location>
        <begin position="418"/>
        <end position="427"/>
    </location>
</feature>
<feature type="compositionally biased region" description="Polar residues" evidence="1">
    <location>
        <begin position="214"/>
        <end position="228"/>
    </location>
</feature>
<dbReference type="OrthoDB" id="3363891at2759"/>
<gene>
    <name evidence="2" type="ORF">DAEQUDRAFT_738052</name>
</gene>
<name>A0A165QL31_9APHY</name>
<reference evidence="2 3" key="1">
    <citation type="journal article" date="2016" name="Mol. Biol. Evol.">
        <title>Comparative Genomics of Early-Diverging Mushroom-Forming Fungi Provides Insights into the Origins of Lignocellulose Decay Capabilities.</title>
        <authorList>
            <person name="Nagy L.G."/>
            <person name="Riley R."/>
            <person name="Tritt A."/>
            <person name="Adam C."/>
            <person name="Daum C."/>
            <person name="Floudas D."/>
            <person name="Sun H."/>
            <person name="Yadav J.S."/>
            <person name="Pangilinan J."/>
            <person name="Larsson K.H."/>
            <person name="Matsuura K."/>
            <person name="Barry K."/>
            <person name="Labutti K."/>
            <person name="Kuo R."/>
            <person name="Ohm R.A."/>
            <person name="Bhattacharya S.S."/>
            <person name="Shirouzu T."/>
            <person name="Yoshinaga Y."/>
            <person name="Martin F.M."/>
            <person name="Grigoriev I.V."/>
            <person name="Hibbett D.S."/>
        </authorList>
    </citation>
    <scope>NUCLEOTIDE SEQUENCE [LARGE SCALE GENOMIC DNA]</scope>
    <source>
        <strain evidence="2 3">L-15889</strain>
    </source>
</reference>
<organism evidence="2 3">
    <name type="scientific">Daedalea quercina L-15889</name>
    <dbReference type="NCBI Taxonomy" id="1314783"/>
    <lineage>
        <taxon>Eukaryota</taxon>
        <taxon>Fungi</taxon>
        <taxon>Dikarya</taxon>
        <taxon>Basidiomycota</taxon>
        <taxon>Agaricomycotina</taxon>
        <taxon>Agaricomycetes</taxon>
        <taxon>Polyporales</taxon>
        <taxon>Fomitopsis</taxon>
    </lineage>
</organism>
<evidence type="ECO:0000313" key="2">
    <source>
        <dbReference type="EMBL" id="KZT69613.1"/>
    </source>
</evidence>
<protein>
    <submittedName>
        <fullName evidence="2">Uncharacterized protein</fullName>
    </submittedName>
</protein>
<proteinExistence type="predicted"/>
<feature type="compositionally biased region" description="Polar residues" evidence="1">
    <location>
        <begin position="1"/>
        <end position="15"/>
    </location>
</feature>
<feature type="compositionally biased region" description="Polar residues" evidence="1">
    <location>
        <begin position="455"/>
        <end position="465"/>
    </location>
</feature>
<dbReference type="EMBL" id="KV429057">
    <property type="protein sequence ID" value="KZT69613.1"/>
    <property type="molecule type" value="Genomic_DNA"/>
</dbReference>